<dbReference type="AlphaFoldDB" id="A0A0D0H7R0"/>
<dbReference type="InterPro" id="IPR050313">
    <property type="entry name" value="Carb_Metab_HTH_regulators"/>
</dbReference>
<evidence type="ECO:0000313" key="8">
    <source>
        <dbReference type="EMBL" id="KIP53255.1"/>
    </source>
</evidence>
<dbReference type="Proteomes" id="UP000032120">
    <property type="component" value="Unassembled WGS sequence"/>
</dbReference>
<keyword evidence="2" id="KW-0678">Repressor</keyword>
<evidence type="ECO:0000256" key="2">
    <source>
        <dbReference type="ARBA" id="ARBA00022491"/>
    </source>
</evidence>
<dbReference type="SUPFAM" id="SSF46785">
    <property type="entry name" value="Winged helix' DNA-binding domain"/>
    <property type="match status" value="1"/>
</dbReference>
<evidence type="ECO:0000259" key="7">
    <source>
        <dbReference type="PROSITE" id="PS51000"/>
    </source>
</evidence>
<accession>A0A0D0H7R0</accession>
<dbReference type="PROSITE" id="PS00894">
    <property type="entry name" value="HTH_DEOR_1"/>
    <property type="match status" value="1"/>
</dbReference>
<keyword evidence="4" id="KW-0238">DNA-binding</keyword>
<comment type="function">
    <text evidence="6">Repressor of the lactose catabolism operon. Galactose-6-phosphate is the inducer.</text>
</comment>
<comment type="caution">
    <text evidence="8">The sequence shown here is derived from an EMBL/GenBank/DDBJ whole genome shotgun (WGS) entry which is preliminary data.</text>
</comment>
<keyword evidence="3" id="KW-0805">Transcription regulation</keyword>
<dbReference type="RefSeq" id="WP_052492424.1">
    <property type="nucleotide sequence ID" value="NZ_JXSQ01000003.1"/>
</dbReference>
<keyword evidence="5" id="KW-0804">Transcription</keyword>
<dbReference type="SMART" id="SM00420">
    <property type="entry name" value="HTH_DEOR"/>
    <property type="match status" value="1"/>
</dbReference>
<dbReference type="PROSITE" id="PS51000">
    <property type="entry name" value="HTH_DEOR_2"/>
    <property type="match status" value="1"/>
</dbReference>
<dbReference type="InterPro" id="IPR018356">
    <property type="entry name" value="Tscrpt_reg_HTH_DeoR_CS"/>
</dbReference>
<dbReference type="InterPro" id="IPR036388">
    <property type="entry name" value="WH-like_DNA-bd_sf"/>
</dbReference>
<evidence type="ECO:0000313" key="9">
    <source>
        <dbReference type="Proteomes" id="UP000032120"/>
    </source>
</evidence>
<dbReference type="InterPro" id="IPR037171">
    <property type="entry name" value="NagB/RpiA_transferase-like"/>
</dbReference>
<gene>
    <name evidence="8" type="ORF">SD72_03025</name>
</gene>
<dbReference type="InterPro" id="IPR001034">
    <property type="entry name" value="DeoR_HTH"/>
</dbReference>
<keyword evidence="9" id="KW-1185">Reference proteome</keyword>
<reference evidence="8 9" key="1">
    <citation type="submission" date="2015-01" db="EMBL/GenBank/DDBJ databases">
        <title>Draft genome sequence of Leucobacter komagatae strain VKM ST2845.</title>
        <authorList>
            <person name="Karlyshev A.V."/>
            <person name="Kudryashova E.B."/>
        </authorList>
    </citation>
    <scope>NUCLEOTIDE SEQUENCE [LARGE SCALE GENOMIC DNA]</scope>
    <source>
        <strain evidence="8 9">VKM ST2845</strain>
    </source>
</reference>
<dbReference type="InterPro" id="IPR036390">
    <property type="entry name" value="WH_DNA-bd_sf"/>
</dbReference>
<dbReference type="SMART" id="SM01134">
    <property type="entry name" value="DeoRC"/>
    <property type="match status" value="1"/>
</dbReference>
<dbReference type="Pfam" id="PF08220">
    <property type="entry name" value="HTH_DeoR"/>
    <property type="match status" value="1"/>
</dbReference>
<dbReference type="GO" id="GO:0003677">
    <property type="term" value="F:DNA binding"/>
    <property type="evidence" value="ECO:0007669"/>
    <property type="project" value="UniProtKB-KW"/>
</dbReference>
<dbReference type="OrthoDB" id="7688673at2"/>
<dbReference type="Pfam" id="PF00455">
    <property type="entry name" value="DeoRC"/>
    <property type="match status" value="1"/>
</dbReference>
<dbReference type="Gene3D" id="3.40.50.1360">
    <property type="match status" value="1"/>
</dbReference>
<dbReference type="PANTHER" id="PTHR30363">
    <property type="entry name" value="HTH-TYPE TRANSCRIPTIONAL REGULATOR SRLR-RELATED"/>
    <property type="match status" value="1"/>
</dbReference>
<name>A0A0D0H7R0_9MICO</name>
<evidence type="ECO:0000256" key="6">
    <source>
        <dbReference type="ARBA" id="ARBA00024937"/>
    </source>
</evidence>
<dbReference type="PRINTS" id="PR00037">
    <property type="entry name" value="HTHLACR"/>
</dbReference>
<dbReference type="GO" id="GO:0003700">
    <property type="term" value="F:DNA-binding transcription factor activity"/>
    <property type="evidence" value="ECO:0007669"/>
    <property type="project" value="InterPro"/>
</dbReference>
<evidence type="ECO:0000256" key="4">
    <source>
        <dbReference type="ARBA" id="ARBA00023125"/>
    </source>
</evidence>
<evidence type="ECO:0000256" key="1">
    <source>
        <dbReference type="ARBA" id="ARBA00021390"/>
    </source>
</evidence>
<proteinExistence type="predicted"/>
<organism evidence="8 9">
    <name type="scientific">Leucobacter komagatae</name>
    <dbReference type="NCBI Taxonomy" id="55969"/>
    <lineage>
        <taxon>Bacteria</taxon>
        <taxon>Bacillati</taxon>
        <taxon>Actinomycetota</taxon>
        <taxon>Actinomycetes</taxon>
        <taxon>Micrococcales</taxon>
        <taxon>Microbacteriaceae</taxon>
        <taxon>Leucobacter</taxon>
    </lineage>
</organism>
<evidence type="ECO:0000256" key="5">
    <source>
        <dbReference type="ARBA" id="ARBA00023163"/>
    </source>
</evidence>
<dbReference type="SUPFAM" id="SSF100950">
    <property type="entry name" value="NagB/RpiA/CoA transferase-like"/>
    <property type="match status" value="1"/>
</dbReference>
<evidence type="ECO:0000256" key="3">
    <source>
        <dbReference type="ARBA" id="ARBA00023015"/>
    </source>
</evidence>
<dbReference type="InterPro" id="IPR014036">
    <property type="entry name" value="DeoR-like_C"/>
</dbReference>
<dbReference type="PANTHER" id="PTHR30363:SF4">
    <property type="entry name" value="GLYCEROL-3-PHOSPHATE REGULON REPRESSOR"/>
    <property type="match status" value="1"/>
</dbReference>
<dbReference type="Gene3D" id="1.10.10.10">
    <property type="entry name" value="Winged helix-like DNA-binding domain superfamily/Winged helix DNA-binding domain"/>
    <property type="match status" value="1"/>
</dbReference>
<feature type="domain" description="HTH deoR-type" evidence="7">
    <location>
        <begin position="5"/>
        <end position="60"/>
    </location>
</feature>
<dbReference type="EMBL" id="JXSQ01000003">
    <property type="protein sequence ID" value="KIP53255.1"/>
    <property type="molecule type" value="Genomic_DNA"/>
</dbReference>
<protein>
    <recommendedName>
        <fullName evidence="1">Lactose phosphotransferase system repressor</fullName>
    </recommendedName>
</protein>
<sequence>MSQGPQRRRSAIELLMRDRAEVDIASLATHFEVSEMTIRRDLEALEADGVLRRLVGGRAVIVDPKNREPALSARADSEHDTKAHIGRAAAELIADDEVVFFDGGSTALAVARALSGSGKALTVVTRSLAVAAELTGEPHIEIFLLGGRLKHSEMATTSSTMSDELQHYNVDTYVMGISGVHPAKGLTDYDPGESAGKRLAIERADRVILAVDHSKLGRVLMSRVAGVDDIDVIVTDVDPKNLFIASMPQTVSIVLADPVRVATRDEPDE</sequence>